<name>A0A4P8HJ77_9BURK</name>
<keyword evidence="9" id="KW-1185">Reference proteome</keyword>
<dbReference type="PROSITE" id="PS50893">
    <property type="entry name" value="ABC_TRANSPORTER_2"/>
    <property type="match status" value="1"/>
</dbReference>
<dbReference type="Pfam" id="PF00005">
    <property type="entry name" value="ABC_tran"/>
    <property type="match status" value="1"/>
</dbReference>
<dbReference type="GO" id="GO:0016887">
    <property type="term" value="F:ATP hydrolysis activity"/>
    <property type="evidence" value="ECO:0007669"/>
    <property type="project" value="InterPro"/>
</dbReference>
<dbReference type="PANTHER" id="PTHR42788">
    <property type="entry name" value="TAURINE IMPORT ATP-BINDING PROTEIN-RELATED"/>
    <property type="match status" value="1"/>
</dbReference>
<dbReference type="RefSeq" id="WP_137312530.1">
    <property type="nucleotide sequence ID" value="NZ_CP040017.1"/>
</dbReference>
<proteinExistence type="inferred from homology"/>
<keyword evidence="3" id="KW-0472">Membrane</keyword>
<keyword evidence="2" id="KW-0813">Transport</keyword>
<sequence>MIEIEFRAVGKSFIDRQTSQPRPAVSNVNISIRSGEVVSIIGPSGCGKSTLLNMGAGLYLPTSGEVYVGGQLVTKPVRKVAFMLQKDLLMPWRTIRANVALGLEIDGVNARERERVADDLLAKCHLKGFEDHYPFQLSGGMRQRAALARTLAVDPQVLLMDEPFSALDAQTKMILQQDLARMLYEKRKTALFITHDLIEGIALSDRLLVMSERPGTIIEEIVVDLPHRDNPLERRKLPEIGPLAGRLMELLKVGKDQEAELH</sequence>
<evidence type="ECO:0000313" key="9">
    <source>
        <dbReference type="Proteomes" id="UP000298763"/>
    </source>
</evidence>
<dbReference type="Proteomes" id="UP000584325">
    <property type="component" value="Unassembled WGS sequence"/>
</dbReference>
<dbReference type="InterPro" id="IPR003593">
    <property type="entry name" value="AAA+_ATPase"/>
</dbReference>
<keyword evidence="3" id="KW-1003">Cell membrane</keyword>
<dbReference type="AlphaFoldDB" id="A0A4P8HJ77"/>
<evidence type="ECO:0000313" key="10">
    <source>
        <dbReference type="Proteomes" id="UP000584325"/>
    </source>
</evidence>
<dbReference type="PROSITE" id="PS00211">
    <property type="entry name" value="ABC_TRANSPORTER_1"/>
    <property type="match status" value="1"/>
</dbReference>
<dbReference type="OrthoDB" id="8683598at2"/>
<accession>A0A4P8HJ77</accession>
<evidence type="ECO:0000313" key="8">
    <source>
        <dbReference type="EMBL" id="QCP09643.1"/>
    </source>
</evidence>
<keyword evidence="5 7" id="KW-0067">ATP-binding</keyword>
<reference evidence="8 9" key="1">
    <citation type="submission" date="2019-05" db="EMBL/GenBank/DDBJ databases">
        <title>Draft Genome Sequences of Six Type Strains of the Genus Massilia.</title>
        <authorList>
            <person name="Miess H."/>
            <person name="Frediansyhah A."/>
            <person name="Gross H."/>
        </authorList>
    </citation>
    <scope>NUCLEOTIDE SEQUENCE [LARGE SCALE GENOMIC DNA]</scope>
    <source>
        <strain evidence="8 9">DSMZ 26121</strain>
    </source>
</reference>
<dbReference type="Proteomes" id="UP000298763">
    <property type="component" value="Chromosome"/>
</dbReference>
<dbReference type="InterPro" id="IPR050166">
    <property type="entry name" value="ABC_transporter_ATP-bind"/>
</dbReference>
<evidence type="ECO:0000256" key="3">
    <source>
        <dbReference type="ARBA" id="ARBA00022475"/>
    </source>
</evidence>
<dbReference type="CDD" id="cd03293">
    <property type="entry name" value="ABC_NrtD_SsuB_transporters"/>
    <property type="match status" value="1"/>
</dbReference>
<evidence type="ECO:0000256" key="5">
    <source>
        <dbReference type="ARBA" id="ARBA00022840"/>
    </source>
</evidence>
<dbReference type="EMBL" id="CP040017">
    <property type="protein sequence ID" value="QCP09643.1"/>
    <property type="molecule type" value="Genomic_DNA"/>
</dbReference>
<dbReference type="InterPro" id="IPR027417">
    <property type="entry name" value="P-loop_NTPase"/>
</dbReference>
<evidence type="ECO:0000256" key="1">
    <source>
        <dbReference type="ARBA" id="ARBA00005417"/>
    </source>
</evidence>
<dbReference type="InterPro" id="IPR017871">
    <property type="entry name" value="ABC_transporter-like_CS"/>
</dbReference>
<keyword evidence="4" id="KW-0547">Nucleotide-binding</keyword>
<dbReference type="PANTHER" id="PTHR42788:SF13">
    <property type="entry name" value="ALIPHATIC SULFONATES IMPORT ATP-BINDING PROTEIN SSUB"/>
    <property type="match status" value="1"/>
</dbReference>
<feature type="domain" description="ABC transporter" evidence="6">
    <location>
        <begin position="4"/>
        <end position="237"/>
    </location>
</feature>
<gene>
    <name evidence="8" type="ORF">FCL38_03810</name>
    <name evidence="7" type="ORF">FHS02_000360</name>
</gene>
<organism evidence="7 10">
    <name type="scientific">Pseudoduganella umbonata</name>
    <dbReference type="NCBI Taxonomy" id="864828"/>
    <lineage>
        <taxon>Bacteria</taxon>
        <taxon>Pseudomonadati</taxon>
        <taxon>Pseudomonadota</taxon>
        <taxon>Betaproteobacteria</taxon>
        <taxon>Burkholderiales</taxon>
        <taxon>Oxalobacteraceae</taxon>
        <taxon>Telluria group</taxon>
        <taxon>Pseudoduganella</taxon>
    </lineage>
</organism>
<evidence type="ECO:0000259" key="6">
    <source>
        <dbReference type="PROSITE" id="PS50893"/>
    </source>
</evidence>
<dbReference type="InterPro" id="IPR003439">
    <property type="entry name" value="ABC_transporter-like_ATP-bd"/>
</dbReference>
<comment type="similarity">
    <text evidence="1">Belongs to the ABC transporter superfamily.</text>
</comment>
<dbReference type="Gene3D" id="3.40.50.300">
    <property type="entry name" value="P-loop containing nucleotide triphosphate hydrolases"/>
    <property type="match status" value="1"/>
</dbReference>
<dbReference type="SMART" id="SM00382">
    <property type="entry name" value="AAA"/>
    <property type="match status" value="1"/>
</dbReference>
<reference evidence="7 10" key="2">
    <citation type="submission" date="2020-08" db="EMBL/GenBank/DDBJ databases">
        <title>Genomic Encyclopedia of Type Strains, Phase III (KMG-III): the genomes of soil and plant-associated and newly described type strains.</title>
        <authorList>
            <person name="Whitman W."/>
        </authorList>
    </citation>
    <scope>NUCLEOTIDE SEQUENCE [LARGE SCALE GENOMIC DNA]</scope>
    <source>
        <strain evidence="7 10">CECT 7753</strain>
    </source>
</reference>
<evidence type="ECO:0000313" key="7">
    <source>
        <dbReference type="EMBL" id="MBB3219573.1"/>
    </source>
</evidence>
<dbReference type="EMBL" id="JACHXS010000001">
    <property type="protein sequence ID" value="MBB3219573.1"/>
    <property type="molecule type" value="Genomic_DNA"/>
</dbReference>
<dbReference type="SUPFAM" id="SSF52540">
    <property type="entry name" value="P-loop containing nucleoside triphosphate hydrolases"/>
    <property type="match status" value="1"/>
</dbReference>
<evidence type="ECO:0000256" key="4">
    <source>
        <dbReference type="ARBA" id="ARBA00022741"/>
    </source>
</evidence>
<dbReference type="GO" id="GO:0005524">
    <property type="term" value="F:ATP binding"/>
    <property type="evidence" value="ECO:0007669"/>
    <property type="project" value="UniProtKB-KW"/>
</dbReference>
<evidence type="ECO:0000256" key="2">
    <source>
        <dbReference type="ARBA" id="ARBA00022448"/>
    </source>
</evidence>
<protein>
    <submittedName>
        <fullName evidence="8">ABC transporter ATP-binding protein</fullName>
    </submittedName>
    <submittedName>
        <fullName evidence="7">NitT/TauT family transport system ATP-binding protein</fullName>
    </submittedName>
</protein>